<keyword evidence="2" id="KW-1185">Reference proteome</keyword>
<protein>
    <recommendedName>
        <fullName evidence="3">DP-EP family protein</fullName>
    </recommendedName>
</protein>
<dbReference type="InterPro" id="IPR008972">
    <property type="entry name" value="Cupredoxin"/>
</dbReference>
<dbReference type="SUPFAM" id="SSF49503">
    <property type="entry name" value="Cupredoxins"/>
    <property type="match status" value="1"/>
</dbReference>
<reference evidence="2" key="1">
    <citation type="submission" date="2017-03" db="EMBL/GenBank/DDBJ databases">
        <title>Full genome sequence of a non-lethal Shewanella isolate that potentiates virulence of Vibio parahaemolyticus causing acute hepatopancreatic necrosis disease (AHPND) in shrimp.</title>
        <authorList>
            <person name="Prachumwat A."/>
            <person name="Sritunyalucksana K."/>
        </authorList>
    </citation>
    <scope>NUCLEOTIDE SEQUENCE [LARGE SCALE GENOMIC DNA]</scope>
    <source>
        <strain evidence="2">TH2012</strain>
    </source>
</reference>
<sequence>MSVQTIQVTVSLDANNNPVFNYVPEGDVVVTEAGTQIIYSLEDKTEKGLSFAGAAFLTPFDRVIDAVEILNETTLALYDTDAIVGKTGFRLVLNIAGSTLQLCSPDPQIINKDVK</sequence>
<organism evidence="1 2">
    <name type="scientific">Shewanella khirikhana</name>
    <dbReference type="NCBI Taxonomy" id="1965282"/>
    <lineage>
        <taxon>Bacteria</taxon>
        <taxon>Pseudomonadati</taxon>
        <taxon>Pseudomonadota</taxon>
        <taxon>Gammaproteobacteria</taxon>
        <taxon>Alteromonadales</taxon>
        <taxon>Shewanellaceae</taxon>
        <taxon>Shewanella</taxon>
    </lineage>
</organism>
<evidence type="ECO:0000313" key="1">
    <source>
        <dbReference type="EMBL" id="AZQ13177.1"/>
    </source>
</evidence>
<dbReference type="RefSeq" id="WP_126169284.1">
    <property type="nucleotide sequence ID" value="NZ_CP020373.1"/>
</dbReference>
<name>A0ABM9SBD6_9GAMM</name>
<dbReference type="InterPro" id="IPR015078">
    <property type="entry name" value="DP-EP"/>
</dbReference>
<evidence type="ECO:0000313" key="2">
    <source>
        <dbReference type="Proteomes" id="UP000278437"/>
    </source>
</evidence>
<dbReference type="EMBL" id="CP020373">
    <property type="protein sequence ID" value="AZQ13177.1"/>
    <property type="molecule type" value="Genomic_DNA"/>
</dbReference>
<gene>
    <name evidence="1" type="ORF">STH12_04151</name>
</gene>
<dbReference type="Proteomes" id="UP000278437">
    <property type="component" value="Chromosome"/>
</dbReference>
<accession>A0ABM9SBD6</accession>
<dbReference type="Pfam" id="PF08985">
    <property type="entry name" value="DP-EP"/>
    <property type="match status" value="1"/>
</dbReference>
<evidence type="ECO:0008006" key="3">
    <source>
        <dbReference type="Google" id="ProtNLM"/>
    </source>
</evidence>
<dbReference type="Gene3D" id="2.60.40.420">
    <property type="entry name" value="Cupredoxins - blue copper proteins"/>
    <property type="match status" value="1"/>
</dbReference>
<proteinExistence type="predicted"/>